<organism evidence="5 6">
    <name type="scientific">Aspergillus hiratsukae</name>
    <dbReference type="NCBI Taxonomy" id="1194566"/>
    <lineage>
        <taxon>Eukaryota</taxon>
        <taxon>Fungi</taxon>
        <taxon>Dikarya</taxon>
        <taxon>Ascomycota</taxon>
        <taxon>Pezizomycotina</taxon>
        <taxon>Eurotiomycetes</taxon>
        <taxon>Eurotiomycetidae</taxon>
        <taxon>Eurotiales</taxon>
        <taxon>Aspergillaceae</taxon>
        <taxon>Aspergillus</taxon>
        <taxon>Aspergillus subgen. Fumigati</taxon>
    </lineage>
</organism>
<dbReference type="PANTHER" id="PTHR46228:SF2">
    <property type="entry name" value="KELCH REPEAT PROTEIN (AFU_ORTHOLOGUE AFUA_4G14350)"/>
    <property type="match status" value="1"/>
</dbReference>
<feature type="region of interest" description="Disordered" evidence="3">
    <location>
        <begin position="584"/>
        <end position="608"/>
    </location>
</feature>
<feature type="compositionally biased region" description="Polar residues" evidence="3">
    <location>
        <begin position="584"/>
        <end position="593"/>
    </location>
</feature>
<evidence type="ECO:0000256" key="1">
    <source>
        <dbReference type="ARBA" id="ARBA00022441"/>
    </source>
</evidence>
<name>A0A8H6Q5A3_9EURO</name>
<keyword evidence="1" id="KW-0880">Kelch repeat</keyword>
<evidence type="ECO:0000313" key="6">
    <source>
        <dbReference type="Proteomes" id="UP000662466"/>
    </source>
</evidence>
<sequence length="676" mass="72607">MEDRCGGSGNDNGLLYSLNLATSFDITTSNLTGLFGNLSKAGGIANNIAPTYRDGVMFANDNEFYLYGGLLRLTDSQDPPSGNTVLGYERYQYGPDRESWQPGFIIDNLDSGVTRYVTNGAGVSAPSENLGFYFSGMRGKDWGPIYVDDESANVTSDRMIKVDMSTMRENKWSNLSLPAYVPARANAELVWIPVAESGVLVAIGGVINPATIFSSDGLTSAQQNASMTASPGFMETVSVYDVSGDKWYLQNTTGDIPPQLTQFCSVYASAPDGSSHNIYIYGGYDGLSTQNTPSDDVYVLSLPSFSWIKLYSGNSTHGRSGHRCVKPYPDQILVLGGVHLDPTHCLDGGVIQVFNLNTGRFQNTYSPKVWSEYKVPDLVAAIIGGDSKGGATKVSPTSWTNSSLADVFKTKYTKTISSWYPYNSTTSILPTNLPLPVKGSSFLSWAGAIIGVILGLSLIAAAVICWCLRRRRKLHESQSTSEQSARSWILRWMHTGGSTTGVSKAGDTTASTGYSAFTNVSNITPVTAVSPRSVEAGGVPVYEMLDHSTALPIPVELPTPYNNNPLPSPVSSSGVSGTDYLSPVTVSTPSTEGEPSPMRPPYDRHVSSLSSVPSIANVMREEGSHRHTYRSDISEGSVELECPRGVELSGSTPQEGRLETTTEVDELEGLGIKELP</sequence>
<evidence type="ECO:0000256" key="3">
    <source>
        <dbReference type="SAM" id="MobiDB-lite"/>
    </source>
</evidence>
<feature type="region of interest" description="Disordered" evidence="3">
    <location>
        <begin position="644"/>
        <end position="676"/>
    </location>
</feature>
<proteinExistence type="predicted"/>
<dbReference type="SUPFAM" id="SSF50965">
    <property type="entry name" value="Galactose oxidase, central domain"/>
    <property type="match status" value="1"/>
</dbReference>
<dbReference type="AlphaFoldDB" id="A0A8H6Q5A3"/>
<dbReference type="InterPro" id="IPR011043">
    <property type="entry name" value="Gal_Oxase/kelch_b-propeller"/>
</dbReference>
<comment type="caution">
    <text evidence="5">The sequence shown here is derived from an EMBL/GenBank/DDBJ whole genome shotgun (WGS) entry which is preliminary data.</text>
</comment>
<accession>A0A8H6Q5A3</accession>
<keyword evidence="4" id="KW-0472">Membrane</keyword>
<dbReference type="EMBL" id="JACBAF010002155">
    <property type="protein sequence ID" value="KAF7165954.1"/>
    <property type="molecule type" value="Genomic_DNA"/>
</dbReference>
<dbReference type="PANTHER" id="PTHR46228">
    <property type="entry name" value="KELCH DOMAIN-CONTAINING PROTEIN"/>
    <property type="match status" value="1"/>
</dbReference>
<dbReference type="Proteomes" id="UP000662466">
    <property type="component" value="Unassembled WGS sequence"/>
</dbReference>
<evidence type="ECO:0000256" key="4">
    <source>
        <dbReference type="SAM" id="Phobius"/>
    </source>
</evidence>
<evidence type="ECO:0008006" key="7">
    <source>
        <dbReference type="Google" id="ProtNLM"/>
    </source>
</evidence>
<reference evidence="5" key="1">
    <citation type="submission" date="2020-06" db="EMBL/GenBank/DDBJ databases">
        <title>Draft genome sequences of strains closely related to Aspergillus parafelis and Aspergillus hiratsukae.</title>
        <authorList>
            <person name="Dos Santos R.A.C."/>
            <person name="Rivero-Menendez O."/>
            <person name="Steenwyk J.L."/>
            <person name="Mead M.E."/>
            <person name="Goldman G.H."/>
            <person name="Alastruey-Izquierdo A."/>
            <person name="Rokas A."/>
        </authorList>
    </citation>
    <scope>NUCLEOTIDE SEQUENCE</scope>
    <source>
        <strain evidence="5">CNM-CM6106</strain>
    </source>
</reference>
<dbReference type="Gene3D" id="2.120.10.80">
    <property type="entry name" value="Kelch-type beta propeller"/>
    <property type="match status" value="1"/>
</dbReference>
<protein>
    <recommendedName>
        <fullName evidence="7">Kelch repeat protein</fullName>
    </recommendedName>
</protein>
<feature type="transmembrane region" description="Helical" evidence="4">
    <location>
        <begin position="442"/>
        <end position="468"/>
    </location>
</feature>
<keyword evidence="4" id="KW-0812">Transmembrane</keyword>
<evidence type="ECO:0000256" key="2">
    <source>
        <dbReference type="ARBA" id="ARBA00022737"/>
    </source>
</evidence>
<gene>
    <name evidence="5" type="ORF">CNMCM6106_001926</name>
</gene>
<keyword evidence="2" id="KW-0677">Repeat</keyword>
<evidence type="ECO:0000313" key="5">
    <source>
        <dbReference type="EMBL" id="KAF7165954.1"/>
    </source>
</evidence>
<dbReference type="InterPro" id="IPR015915">
    <property type="entry name" value="Kelch-typ_b-propeller"/>
</dbReference>
<keyword evidence="4" id="KW-1133">Transmembrane helix</keyword>